<evidence type="ECO:0000313" key="3">
    <source>
        <dbReference type="EMBL" id="OMJ75055.1"/>
    </source>
</evidence>
<dbReference type="AlphaFoldDB" id="A0A1R2BEJ1"/>
<evidence type="ECO:0000256" key="2">
    <source>
        <dbReference type="SAM" id="SignalP"/>
    </source>
</evidence>
<name>A0A1R2BEJ1_9CILI</name>
<proteinExistence type="predicted"/>
<evidence type="ECO:0000313" key="4">
    <source>
        <dbReference type="Proteomes" id="UP000187209"/>
    </source>
</evidence>
<gene>
    <name evidence="3" type="ORF">SteCoe_25900</name>
</gene>
<keyword evidence="2" id="KW-0732">Signal</keyword>
<feature type="region of interest" description="Disordered" evidence="1">
    <location>
        <begin position="78"/>
        <end position="101"/>
    </location>
</feature>
<comment type="caution">
    <text evidence="3">The sequence shown here is derived from an EMBL/GenBank/DDBJ whole genome shotgun (WGS) entry which is preliminary data.</text>
</comment>
<evidence type="ECO:0000256" key="1">
    <source>
        <dbReference type="SAM" id="MobiDB-lite"/>
    </source>
</evidence>
<protein>
    <submittedName>
        <fullName evidence="3">Uncharacterized protein</fullName>
    </submittedName>
</protein>
<accession>A0A1R2BEJ1</accession>
<keyword evidence="4" id="KW-1185">Reference proteome</keyword>
<feature type="region of interest" description="Disordered" evidence="1">
    <location>
        <begin position="137"/>
        <end position="172"/>
    </location>
</feature>
<dbReference type="EMBL" id="MPUH01000713">
    <property type="protein sequence ID" value="OMJ75055.1"/>
    <property type="molecule type" value="Genomic_DNA"/>
</dbReference>
<sequence length="189" mass="22058">MFLISIFLTVLITYSSEIPTGTENSNQVPPLKYSKETFRNVIPPRLKERCEELSVTEKFPIKHCEDYDMVVEVLKKARSAQGDNENSDEKTKGPLPPPIRHLEDLSKEQTFFESQMKFEAKIDPSKYKEEFFDKVNQGKDNDYGLKGPPKRRLNNDDLHSFPNTPEEERKKYEQMTESFKAKYKINKNG</sequence>
<organism evidence="3 4">
    <name type="scientific">Stentor coeruleus</name>
    <dbReference type="NCBI Taxonomy" id="5963"/>
    <lineage>
        <taxon>Eukaryota</taxon>
        <taxon>Sar</taxon>
        <taxon>Alveolata</taxon>
        <taxon>Ciliophora</taxon>
        <taxon>Postciliodesmatophora</taxon>
        <taxon>Heterotrichea</taxon>
        <taxon>Heterotrichida</taxon>
        <taxon>Stentoridae</taxon>
        <taxon>Stentor</taxon>
    </lineage>
</organism>
<reference evidence="3 4" key="1">
    <citation type="submission" date="2016-11" db="EMBL/GenBank/DDBJ databases">
        <title>The macronuclear genome of Stentor coeruleus: a giant cell with tiny introns.</title>
        <authorList>
            <person name="Slabodnick M."/>
            <person name="Ruby J.G."/>
            <person name="Reiff S.B."/>
            <person name="Swart E.C."/>
            <person name="Gosai S."/>
            <person name="Prabakaran S."/>
            <person name="Witkowska E."/>
            <person name="Larue G.E."/>
            <person name="Fisher S."/>
            <person name="Freeman R.M."/>
            <person name="Gunawardena J."/>
            <person name="Chu W."/>
            <person name="Stover N.A."/>
            <person name="Gregory B.D."/>
            <person name="Nowacki M."/>
            <person name="Derisi J."/>
            <person name="Roy S.W."/>
            <person name="Marshall W.F."/>
            <person name="Sood P."/>
        </authorList>
    </citation>
    <scope>NUCLEOTIDE SEQUENCE [LARGE SCALE GENOMIC DNA]</scope>
    <source>
        <strain evidence="3">WM001</strain>
    </source>
</reference>
<feature type="signal peptide" evidence="2">
    <location>
        <begin position="1"/>
        <end position="17"/>
    </location>
</feature>
<dbReference type="Proteomes" id="UP000187209">
    <property type="component" value="Unassembled WGS sequence"/>
</dbReference>
<feature type="chain" id="PRO_5012932608" evidence="2">
    <location>
        <begin position="18"/>
        <end position="189"/>
    </location>
</feature>